<dbReference type="InterPro" id="IPR029045">
    <property type="entry name" value="ClpP/crotonase-like_dom_sf"/>
</dbReference>
<dbReference type="PANTHER" id="PTHR32060">
    <property type="entry name" value="TAIL-SPECIFIC PROTEASE"/>
    <property type="match status" value="1"/>
</dbReference>
<reference evidence="7 10" key="3">
    <citation type="submission" date="2020-08" db="EMBL/GenBank/DDBJ databases">
        <title>Genomic Encyclopedia of Type Strains, Phase IV (KMG-IV): sequencing the most valuable type-strain genomes for metagenomic binning, comparative biology and taxonomic classification.</title>
        <authorList>
            <person name="Goeker M."/>
        </authorList>
    </citation>
    <scope>NUCLEOTIDE SEQUENCE [LARGE SCALE GENOMIC DNA]</scope>
    <source>
        <strain evidence="7 10">DSM 100995</strain>
    </source>
</reference>
<dbReference type="SMART" id="SM00228">
    <property type="entry name" value="PDZ"/>
    <property type="match status" value="1"/>
</dbReference>
<evidence type="ECO:0000313" key="7">
    <source>
        <dbReference type="EMBL" id="MBB3970417.1"/>
    </source>
</evidence>
<proteinExistence type="inferred from homology"/>
<keyword evidence="4 5" id="KW-0720">Serine protease</keyword>
<dbReference type="InterPro" id="IPR004447">
    <property type="entry name" value="Peptidase_S41A"/>
</dbReference>
<dbReference type="OrthoDB" id="9812068at2"/>
<dbReference type="GO" id="GO:0006508">
    <property type="term" value="P:proteolysis"/>
    <property type="evidence" value="ECO:0007669"/>
    <property type="project" value="UniProtKB-KW"/>
</dbReference>
<keyword evidence="2 5" id="KW-0645">Protease</keyword>
<dbReference type="PROSITE" id="PS50106">
    <property type="entry name" value="PDZ"/>
    <property type="match status" value="1"/>
</dbReference>
<keyword evidence="3 5" id="KW-0378">Hydrolase</keyword>
<sequence length="578" mass="64517">MDKRMISRYKKPVLYTGLLALAVSVWSFQDDLFQISKNLDVFASVYKEVNINYVDDINSAKLVKTGVDAMLDGLDPYTEFVPESEIEDYKLHYVSTQYGGIGASIFLRDGKVFISDVFAGFPAQKADIRQGDQMLKINDAELAGKTNEQVSQLLKGSKSAAVKLTMKRDVEQPVVKSLVRDEIKQPNVVYAGMVAGNMGYIKLNKFLENSADEVTAALSAIKKNNPNGIILDLRSNGGGILQEAVKIVNLFVQKDVQVVSQKGKIKEKNFTYSTVSNPMEPTLPLVVLVNSRSASASEIVAGALQDLDRAIIIGQRSYGKGLVQQTFNLPYNSLVKVTVAKYYVPSGRCVQELDYTHRKDDGSVIKVADSSIHEFKTKNGRSVYDGSGIYPDIFIKQERFANVTQTLVSKLLVFDYATQYRNTHPQLIDPKSFTLTDEGYDDFTRYLEGKNYSYSTISEKMLNSLKTEATKEKQFNGIQAEYEALKAKLAASKKNDLQLHKTEIKQVLENEIASRYAYEKGRYEANFKYDKELAEAVRTMQDKPRLASILNGIGDYKTIGKPVLAMAGKKVADKDDDD</sequence>
<reference evidence="8 9" key="1">
    <citation type="journal article" date="2016" name="Int. J. Syst. Evol. Microbiol.">
        <title>Proposal of Mucilaginibacter phyllosphaerae sp. nov. isolated from the phyllosphere of Galium album.</title>
        <authorList>
            <person name="Aydogan E.L."/>
            <person name="Busse H.J."/>
            <person name="Moser G."/>
            <person name="Muller C."/>
            <person name="Kampfer P."/>
            <person name="Glaeser S.P."/>
        </authorList>
    </citation>
    <scope>NUCLEOTIDE SEQUENCE [LARGE SCALE GENOMIC DNA]</scope>
    <source>
        <strain evidence="8 9">PP-F2FG21</strain>
    </source>
</reference>
<organism evidence="8 9">
    <name type="scientific">Mucilaginibacter phyllosphaerae</name>
    <dbReference type="NCBI Taxonomy" id="1812349"/>
    <lineage>
        <taxon>Bacteria</taxon>
        <taxon>Pseudomonadati</taxon>
        <taxon>Bacteroidota</taxon>
        <taxon>Sphingobacteriia</taxon>
        <taxon>Sphingobacteriales</taxon>
        <taxon>Sphingobacteriaceae</taxon>
        <taxon>Mucilaginibacter</taxon>
    </lineage>
</organism>
<evidence type="ECO:0000256" key="3">
    <source>
        <dbReference type="ARBA" id="ARBA00022801"/>
    </source>
</evidence>
<dbReference type="InterPro" id="IPR001478">
    <property type="entry name" value="PDZ"/>
</dbReference>
<accession>A0A4Y8AFX0</accession>
<dbReference type="Pfam" id="PF03572">
    <property type="entry name" value="Peptidase_S41"/>
    <property type="match status" value="1"/>
</dbReference>
<dbReference type="GO" id="GO:0004252">
    <property type="term" value="F:serine-type endopeptidase activity"/>
    <property type="evidence" value="ECO:0007669"/>
    <property type="project" value="UniProtKB-EC"/>
</dbReference>
<protein>
    <submittedName>
        <fullName evidence="7">Carboxyl-terminal processing protease</fullName>
        <ecNumber evidence="7">3.4.21.102</ecNumber>
    </submittedName>
    <submittedName>
        <fullName evidence="8">S41 family peptidase</fullName>
    </submittedName>
</protein>
<dbReference type="CDD" id="cd07560">
    <property type="entry name" value="Peptidase_S41_CPP"/>
    <property type="match status" value="1"/>
</dbReference>
<dbReference type="GO" id="GO:0007165">
    <property type="term" value="P:signal transduction"/>
    <property type="evidence" value="ECO:0007669"/>
    <property type="project" value="TreeGrafter"/>
</dbReference>
<dbReference type="Proteomes" id="UP000297248">
    <property type="component" value="Unassembled WGS sequence"/>
</dbReference>
<comment type="caution">
    <text evidence="8">The sequence shown here is derived from an EMBL/GenBank/DDBJ whole genome shotgun (WGS) entry which is preliminary data.</text>
</comment>
<evidence type="ECO:0000313" key="8">
    <source>
        <dbReference type="EMBL" id="TEW66921.1"/>
    </source>
</evidence>
<keyword evidence="10" id="KW-1185">Reference proteome</keyword>
<evidence type="ECO:0000313" key="9">
    <source>
        <dbReference type="Proteomes" id="UP000297248"/>
    </source>
</evidence>
<dbReference type="EC" id="3.4.21.102" evidence="7"/>
<dbReference type="SUPFAM" id="SSF50156">
    <property type="entry name" value="PDZ domain-like"/>
    <property type="match status" value="1"/>
</dbReference>
<feature type="domain" description="PDZ" evidence="6">
    <location>
        <begin position="90"/>
        <end position="169"/>
    </location>
</feature>
<reference evidence="8" key="2">
    <citation type="submission" date="2019-03" db="EMBL/GenBank/DDBJ databases">
        <authorList>
            <person name="Yan Y.-Q."/>
            <person name="Du Z.-J."/>
        </authorList>
    </citation>
    <scope>NUCLEOTIDE SEQUENCE</scope>
    <source>
        <strain evidence="8">PP-F2FG21</strain>
    </source>
</reference>
<dbReference type="Proteomes" id="UP000583101">
    <property type="component" value="Unassembled WGS sequence"/>
</dbReference>
<dbReference type="AlphaFoldDB" id="A0A4Y8AFX0"/>
<evidence type="ECO:0000256" key="4">
    <source>
        <dbReference type="ARBA" id="ARBA00022825"/>
    </source>
</evidence>
<dbReference type="RefSeq" id="WP_134336513.1">
    <property type="nucleotide sequence ID" value="NZ_BMCZ01000003.1"/>
</dbReference>
<dbReference type="Gene3D" id="3.30.750.44">
    <property type="match status" value="1"/>
</dbReference>
<dbReference type="Gene3D" id="2.30.42.10">
    <property type="match status" value="1"/>
</dbReference>
<evidence type="ECO:0000256" key="1">
    <source>
        <dbReference type="ARBA" id="ARBA00009179"/>
    </source>
</evidence>
<dbReference type="EMBL" id="SNQG01000003">
    <property type="protein sequence ID" value="TEW66921.1"/>
    <property type="molecule type" value="Genomic_DNA"/>
</dbReference>
<evidence type="ECO:0000256" key="5">
    <source>
        <dbReference type="RuleBase" id="RU004404"/>
    </source>
</evidence>
<dbReference type="GO" id="GO:0030288">
    <property type="term" value="C:outer membrane-bounded periplasmic space"/>
    <property type="evidence" value="ECO:0007669"/>
    <property type="project" value="TreeGrafter"/>
</dbReference>
<dbReference type="NCBIfam" id="TIGR00225">
    <property type="entry name" value="prc"/>
    <property type="match status" value="1"/>
</dbReference>
<dbReference type="InterPro" id="IPR005151">
    <property type="entry name" value="Tail-specific_protease"/>
</dbReference>
<evidence type="ECO:0000256" key="2">
    <source>
        <dbReference type="ARBA" id="ARBA00022670"/>
    </source>
</evidence>
<dbReference type="InterPro" id="IPR036034">
    <property type="entry name" value="PDZ_sf"/>
</dbReference>
<name>A0A4Y8AFX0_9SPHI</name>
<dbReference type="EMBL" id="JACIEG010000005">
    <property type="protein sequence ID" value="MBB3970417.1"/>
    <property type="molecule type" value="Genomic_DNA"/>
</dbReference>
<evidence type="ECO:0000313" key="10">
    <source>
        <dbReference type="Proteomes" id="UP000583101"/>
    </source>
</evidence>
<dbReference type="Pfam" id="PF00595">
    <property type="entry name" value="PDZ"/>
    <property type="match status" value="1"/>
</dbReference>
<dbReference type="SUPFAM" id="SSF52096">
    <property type="entry name" value="ClpP/crotonase"/>
    <property type="match status" value="1"/>
</dbReference>
<dbReference type="PANTHER" id="PTHR32060:SF30">
    <property type="entry name" value="CARBOXY-TERMINAL PROCESSING PROTEASE CTPA"/>
    <property type="match status" value="1"/>
</dbReference>
<gene>
    <name evidence="8" type="ORF">E2R65_10960</name>
    <name evidence="7" type="ORF">GGR35_003033</name>
</gene>
<evidence type="ECO:0000259" key="6">
    <source>
        <dbReference type="PROSITE" id="PS50106"/>
    </source>
</evidence>
<dbReference type="Gene3D" id="3.90.226.10">
    <property type="entry name" value="2-enoyl-CoA Hydratase, Chain A, domain 1"/>
    <property type="match status" value="1"/>
</dbReference>
<dbReference type="SMART" id="SM00245">
    <property type="entry name" value="TSPc"/>
    <property type="match status" value="1"/>
</dbReference>
<comment type="similarity">
    <text evidence="1 5">Belongs to the peptidase S41A family.</text>
</comment>